<dbReference type="InterPro" id="IPR050471">
    <property type="entry name" value="AB_hydrolase"/>
</dbReference>
<dbReference type="Pfam" id="PF00561">
    <property type="entry name" value="Abhydrolase_1"/>
    <property type="match status" value="1"/>
</dbReference>
<dbReference type="SUPFAM" id="SSF53474">
    <property type="entry name" value="alpha/beta-Hydrolases"/>
    <property type="match status" value="1"/>
</dbReference>
<dbReference type="GO" id="GO:0016787">
    <property type="term" value="F:hydrolase activity"/>
    <property type="evidence" value="ECO:0007669"/>
    <property type="project" value="UniProtKB-KW"/>
</dbReference>
<evidence type="ECO:0000313" key="2">
    <source>
        <dbReference type="EMBL" id="MCX2741711.1"/>
    </source>
</evidence>
<dbReference type="PANTHER" id="PTHR43433:SF5">
    <property type="entry name" value="AB HYDROLASE-1 DOMAIN-CONTAINING PROTEIN"/>
    <property type="match status" value="1"/>
</dbReference>
<organism evidence="2 3">
    <name type="scientific">Pontibacter anaerobius</name>
    <dbReference type="NCBI Taxonomy" id="2993940"/>
    <lineage>
        <taxon>Bacteria</taxon>
        <taxon>Pseudomonadati</taxon>
        <taxon>Bacteroidota</taxon>
        <taxon>Cytophagia</taxon>
        <taxon>Cytophagales</taxon>
        <taxon>Hymenobacteraceae</taxon>
        <taxon>Pontibacter</taxon>
    </lineage>
</organism>
<protein>
    <submittedName>
        <fullName evidence="2">Alpha/beta hydrolase</fullName>
    </submittedName>
</protein>
<evidence type="ECO:0000259" key="1">
    <source>
        <dbReference type="Pfam" id="PF00561"/>
    </source>
</evidence>
<keyword evidence="2" id="KW-0378">Hydrolase</keyword>
<sequence>MKINLFILTCLLVIGLFVPIGNLSAQGNWGSYSTAIKEQGYAGQRFRLTALIRTEAVTPEASARQWVRVDRNNGVGFFDNMWNSPVQLNEWKEYIIEGTIDNDYSKIAFGILCEYNGKFFVDDLRLDVQTKDRKWKRVYRNDFETNVLDLEQGIQGRNQGVNNHYKAAVTTEKAKNGKKSLLITGEGVPEYGLDRKVGKFATVNGIQLYYETYGSGAPLLVLHGNGGSISNAAPHYPELIKKYKVIAVDSRGQGKSTDTDAELTYELMASDINALLEELQIDSTLIWGQSDGAILGLVLAMNHPGKVKKVLAFGANTQPDSTALFPWAVTHFQKLITDKSTAPKERRLTQLMLDHPNITFSSLSKVSVPVLVMAGDRDVVRPEHTLKLFQSLPKSQLCILPGTTHGASWEQKDLFMQILFDFFDKPFQMPTTESWFQ</sequence>
<feature type="domain" description="AB hydrolase-1" evidence="1">
    <location>
        <begin position="218"/>
        <end position="318"/>
    </location>
</feature>
<dbReference type="InterPro" id="IPR029058">
    <property type="entry name" value="AB_hydrolase_fold"/>
</dbReference>
<dbReference type="Proteomes" id="UP001207228">
    <property type="component" value="Unassembled WGS sequence"/>
</dbReference>
<comment type="caution">
    <text evidence="2">The sequence shown here is derived from an EMBL/GenBank/DDBJ whole genome shotgun (WGS) entry which is preliminary data.</text>
</comment>
<proteinExistence type="predicted"/>
<dbReference type="InterPro" id="IPR000073">
    <property type="entry name" value="AB_hydrolase_1"/>
</dbReference>
<dbReference type="RefSeq" id="WP_266053946.1">
    <property type="nucleotide sequence ID" value="NZ_JAPFQO010000012.1"/>
</dbReference>
<gene>
    <name evidence="2" type="ORF">OO017_17275</name>
</gene>
<accession>A0ABT3RJS6</accession>
<evidence type="ECO:0000313" key="3">
    <source>
        <dbReference type="Proteomes" id="UP001207228"/>
    </source>
</evidence>
<name>A0ABT3RJS6_9BACT</name>
<reference evidence="2 3" key="1">
    <citation type="submission" date="2022-11" db="EMBL/GenBank/DDBJ databases">
        <title>The characterization of three novel Bacteroidetes species and genomic analysis of their roles in tidal elemental geochemical cycles.</title>
        <authorList>
            <person name="Ma K.-J."/>
        </authorList>
    </citation>
    <scope>NUCLEOTIDE SEQUENCE [LARGE SCALE GENOMIC DNA]</scope>
    <source>
        <strain evidence="2 3">M82</strain>
    </source>
</reference>
<dbReference type="PANTHER" id="PTHR43433">
    <property type="entry name" value="HYDROLASE, ALPHA/BETA FOLD FAMILY PROTEIN"/>
    <property type="match status" value="1"/>
</dbReference>
<dbReference type="Gene3D" id="2.60.120.260">
    <property type="entry name" value="Galactose-binding domain-like"/>
    <property type="match status" value="1"/>
</dbReference>
<dbReference type="EMBL" id="JAPFQO010000012">
    <property type="protein sequence ID" value="MCX2741711.1"/>
    <property type="molecule type" value="Genomic_DNA"/>
</dbReference>
<dbReference type="Gene3D" id="3.40.50.1820">
    <property type="entry name" value="alpha/beta hydrolase"/>
    <property type="match status" value="1"/>
</dbReference>
<keyword evidence="3" id="KW-1185">Reference proteome</keyword>